<dbReference type="PANTHER" id="PTHR34148">
    <property type="entry name" value="ADENOSYLCOBINAMIDE-GDP RIBAZOLETRANSFERASE"/>
    <property type="match status" value="1"/>
</dbReference>
<evidence type="ECO:0000256" key="6">
    <source>
        <dbReference type="ARBA" id="ARBA00015850"/>
    </source>
</evidence>
<keyword evidence="9 19" id="KW-0808">Transferase</keyword>
<evidence type="ECO:0000256" key="16">
    <source>
        <dbReference type="ARBA" id="ARBA00032853"/>
    </source>
</evidence>
<dbReference type="Proteomes" id="UP000605676">
    <property type="component" value="Unassembled WGS sequence"/>
</dbReference>
<dbReference type="EC" id="2.7.8.26" evidence="5 19"/>
<evidence type="ECO:0000256" key="4">
    <source>
        <dbReference type="ARBA" id="ARBA00010561"/>
    </source>
</evidence>
<evidence type="ECO:0000313" key="21">
    <source>
        <dbReference type="Proteomes" id="UP000605676"/>
    </source>
</evidence>
<keyword evidence="21" id="KW-1185">Reference proteome</keyword>
<keyword evidence="11 19" id="KW-0460">Magnesium</keyword>
<feature type="transmembrane region" description="Helical" evidence="19">
    <location>
        <begin position="37"/>
        <end position="60"/>
    </location>
</feature>
<evidence type="ECO:0000256" key="15">
    <source>
        <dbReference type="ARBA" id="ARBA00032605"/>
    </source>
</evidence>
<feature type="transmembrane region" description="Helical" evidence="19">
    <location>
        <begin position="182"/>
        <end position="210"/>
    </location>
</feature>
<evidence type="ECO:0000256" key="2">
    <source>
        <dbReference type="ARBA" id="ARBA00004651"/>
    </source>
</evidence>
<evidence type="ECO:0000256" key="11">
    <source>
        <dbReference type="ARBA" id="ARBA00022842"/>
    </source>
</evidence>
<dbReference type="NCBIfam" id="TIGR00317">
    <property type="entry name" value="cobS"/>
    <property type="match status" value="1"/>
</dbReference>
<dbReference type="RefSeq" id="WP_200466489.1">
    <property type="nucleotide sequence ID" value="NZ_JAENRR010000060.1"/>
</dbReference>
<protein>
    <recommendedName>
        <fullName evidence="6 19">Adenosylcobinamide-GDP ribazoletransferase</fullName>
        <ecNumber evidence="5 19">2.7.8.26</ecNumber>
    </recommendedName>
    <alternativeName>
        <fullName evidence="16 19">Cobalamin synthase</fullName>
    </alternativeName>
    <alternativeName>
        <fullName evidence="15 19">Cobalamin-5'-phosphate synthase</fullName>
    </alternativeName>
</protein>
<proteinExistence type="inferred from homology"/>
<evidence type="ECO:0000256" key="5">
    <source>
        <dbReference type="ARBA" id="ARBA00013200"/>
    </source>
</evidence>
<feature type="transmembrane region" description="Helical" evidence="19">
    <location>
        <begin position="110"/>
        <end position="127"/>
    </location>
</feature>
<dbReference type="PANTHER" id="PTHR34148:SF1">
    <property type="entry name" value="ADENOSYLCOBINAMIDE-GDP RIBAZOLETRANSFERASE"/>
    <property type="match status" value="1"/>
</dbReference>
<evidence type="ECO:0000256" key="3">
    <source>
        <dbReference type="ARBA" id="ARBA00004663"/>
    </source>
</evidence>
<keyword evidence="13 19" id="KW-0472">Membrane</keyword>
<evidence type="ECO:0000256" key="13">
    <source>
        <dbReference type="ARBA" id="ARBA00023136"/>
    </source>
</evidence>
<keyword evidence="12 19" id="KW-1133">Transmembrane helix</keyword>
<evidence type="ECO:0000256" key="17">
    <source>
        <dbReference type="ARBA" id="ARBA00048623"/>
    </source>
</evidence>
<evidence type="ECO:0000256" key="14">
    <source>
        <dbReference type="ARBA" id="ARBA00025228"/>
    </source>
</evidence>
<comment type="pathway">
    <text evidence="3 19">Cofactor biosynthesis; adenosylcobalamin biosynthesis; adenosylcobalamin from cob(II)yrinate a,c-diamide: step 7/7.</text>
</comment>
<comment type="similarity">
    <text evidence="4 19">Belongs to the CobS family.</text>
</comment>
<comment type="catalytic activity">
    <reaction evidence="18 19">
        <text>alpha-ribazole 5'-phosphate + adenosylcob(III)inamide-GDP = adenosylcob(III)alamin 5'-phosphate + GMP + H(+)</text>
        <dbReference type="Rhea" id="RHEA:23560"/>
        <dbReference type="ChEBI" id="CHEBI:15378"/>
        <dbReference type="ChEBI" id="CHEBI:57918"/>
        <dbReference type="ChEBI" id="CHEBI:58115"/>
        <dbReference type="ChEBI" id="CHEBI:60487"/>
        <dbReference type="ChEBI" id="CHEBI:60493"/>
        <dbReference type="EC" id="2.7.8.26"/>
    </reaction>
</comment>
<feature type="transmembrane region" description="Helical" evidence="19">
    <location>
        <begin position="139"/>
        <end position="162"/>
    </location>
</feature>
<keyword evidence="10 19" id="KW-0812">Transmembrane</keyword>
<evidence type="ECO:0000256" key="12">
    <source>
        <dbReference type="ARBA" id="ARBA00022989"/>
    </source>
</evidence>
<evidence type="ECO:0000256" key="18">
    <source>
        <dbReference type="ARBA" id="ARBA00049504"/>
    </source>
</evidence>
<name>A0ABS1HPW2_9BACT</name>
<evidence type="ECO:0000256" key="8">
    <source>
        <dbReference type="ARBA" id="ARBA00022573"/>
    </source>
</evidence>
<evidence type="ECO:0000256" key="1">
    <source>
        <dbReference type="ARBA" id="ARBA00001946"/>
    </source>
</evidence>
<evidence type="ECO:0000256" key="10">
    <source>
        <dbReference type="ARBA" id="ARBA00022692"/>
    </source>
</evidence>
<comment type="caution">
    <text evidence="20">The sequence shown here is derived from an EMBL/GenBank/DDBJ whole genome shotgun (WGS) entry which is preliminary data.</text>
</comment>
<dbReference type="HAMAP" id="MF_00719">
    <property type="entry name" value="CobS"/>
    <property type="match status" value="1"/>
</dbReference>
<reference evidence="20 21" key="1">
    <citation type="submission" date="2021-01" db="EMBL/GenBank/DDBJ databases">
        <title>Carboxyliciviraga sp.nov., isolated from coastal sediments.</title>
        <authorList>
            <person name="Lu D."/>
            <person name="Zhang T."/>
        </authorList>
    </citation>
    <scope>NUCLEOTIDE SEQUENCE [LARGE SCALE GENOMIC DNA]</scope>
    <source>
        <strain evidence="20 21">N1Y132</strain>
    </source>
</reference>
<dbReference type="Pfam" id="PF02654">
    <property type="entry name" value="CobS"/>
    <property type="match status" value="1"/>
</dbReference>
<sequence>MKKQIHLLLTAFGFFTRIPVPFKIAFSQDNLNKCNRYLPIVGYVVGGISALVFWGTSLVFPQSIAVILSMMTSVLLTGAFHEDGFADVCDAFGGGWTKEKILFIMKDSRVGAYGAIGILLLLLLKFFSTNEIPSSTIAVAIIIGHVISRTMAVWTMHTLNYVREDESSKSKPITKALKIKDLLIAFIIAAPTFLLLGNNVFLLILAPALVAKLWMEHYFKKWIGGYTGDCLGSIQQVSEVVIYLSIIAINNYNTYENSFEAQLNSIF</sequence>
<organism evidence="20 21">
    <name type="scientific">Carboxylicivirga marina</name>
    <dbReference type="NCBI Taxonomy" id="2800988"/>
    <lineage>
        <taxon>Bacteria</taxon>
        <taxon>Pseudomonadati</taxon>
        <taxon>Bacteroidota</taxon>
        <taxon>Bacteroidia</taxon>
        <taxon>Marinilabiliales</taxon>
        <taxon>Marinilabiliaceae</taxon>
        <taxon>Carboxylicivirga</taxon>
    </lineage>
</organism>
<comment type="subcellular location">
    <subcellularLocation>
        <location evidence="2 19">Cell membrane</location>
        <topology evidence="2 19">Multi-pass membrane protein</topology>
    </subcellularLocation>
</comment>
<gene>
    <name evidence="19" type="primary">cobS</name>
    <name evidence="20" type="ORF">JIV24_18110</name>
</gene>
<dbReference type="NCBIfam" id="NF001277">
    <property type="entry name" value="PRK00235.1-3"/>
    <property type="match status" value="1"/>
</dbReference>
<evidence type="ECO:0000256" key="7">
    <source>
        <dbReference type="ARBA" id="ARBA00022475"/>
    </source>
</evidence>
<dbReference type="EMBL" id="JAENRR010000060">
    <property type="protein sequence ID" value="MBK3519268.1"/>
    <property type="molecule type" value="Genomic_DNA"/>
</dbReference>
<evidence type="ECO:0000313" key="20">
    <source>
        <dbReference type="EMBL" id="MBK3519268.1"/>
    </source>
</evidence>
<evidence type="ECO:0000256" key="9">
    <source>
        <dbReference type="ARBA" id="ARBA00022679"/>
    </source>
</evidence>
<dbReference type="GO" id="GO:0051073">
    <property type="term" value="F:adenosylcobinamide-GDP ribazoletransferase activity"/>
    <property type="evidence" value="ECO:0007669"/>
    <property type="project" value="UniProtKB-EC"/>
</dbReference>
<comment type="catalytic activity">
    <reaction evidence="17 19">
        <text>alpha-ribazole + adenosylcob(III)inamide-GDP = adenosylcob(III)alamin + GMP + H(+)</text>
        <dbReference type="Rhea" id="RHEA:16049"/>
        <dbReference type="ChEBI" id="CHEBI:10329"/>
        <dbReference type="ChEBI" id="CHEBI:15378"/>
        <dbReference type="ChEBI" id="CHEBI:18408"/>
        <dbReference type="ChEBI" id="CHEBI:58115"/>
        <dbReference type="ChEBI" id="CHEBI:60487"/>
        <dbReference type="EC" id="2.7.8.26"/>
    </reaction>
</comment>
<evidence type="ECO:0000256" key="19">
    <source>
        <dbReference type="HAMAP-Rule" id="MF_00719"/>
    </source>
</evidence>
<keyword evidence="8 19" id="KW-0169">Cobalamin biosynthesis</keyword>
<dbReference type="InterPro" id="IPR003805">
    <property type="entry name" value="CobS"/>
</dbReference>
<keyword evidence="7 19" id="KW-1003">Cell membrane</keyword>
<comment type="function">
    <text evidence="14 19">Joins adenosylcobinamide-GDP and alpha-ribazole to generate adenosylcobalamin (Ado-cobalamin). Also synthesizes adenosylcobalamin 5'-phosphate from adenosylcobinamide-GDP and alpha-ribazole 5'-phosphate.</text>
</comment>
<accession>A0ABS1HPW2</accession>
<comment type="cofactor">
    <cofactor evidence="1 19">
        <name>Mg(2+)</name>
        <dbReference type="ChEBI" id="CHEBI:18420"/>
    </cofactor>
</comment>